<accession>A0AAW6THL2</accession>
<dbReference type="EMBL" id="SSCJ01000007">
    <property type="protein sequence ID" value="MDI4510322.1"/>
    <property type="molecule type" value="Genomic_DNA"/>
</dbReference>
<evidence type="ECO:0000313" key="1">
    <source>
        <dbReference type="EMBL" id="MDI4510322.1"/>
    </source>
</evidence>
<proteinExistence type="predicted"/>
<organism evidence="1">
    <name type="scientific">Faucicola osloensis</name>
    <name type="common">Moraxella osloensis</name>
    <dbReference type="NCBI Taxonomy" id="34062"/>
    <lineage>
        <taxon>Bacteria</taxon>
        <taxon>Pseudomonadati</taxon>
        <taxon>Pseudomonadota</taxon>
        <taxon>Gammaproteobacteria</taxon>
        <taxon>Moraxellales</taxon>
        <taxon>Moraxellaceae</taxon>
        <taxon>Faucicola</taxon>
    </lineage>
</organism>
<sequence>MTLITKQSADKQRTITLSGEDNAKIFDNINDAVSFAYYATPGWHEALAFTDPMLFCFQVKKTTQLALKSESLKSNTQTSIPDVTYYNVFNFDSKAAVVIEQDKQGLRSERFMTELEYEQWLQDFTGNLKSMAQSLDS</sequence>
<protein>
    <submittedName>
        <fullName evidence="1">Uncharacterized protein</fullName>
    </submittedName>
</protein>
<gene>
    <name evidence="1" type="ORF">E6P75_08900</name>
</gene>
<comment type="caution">
    <text evidence="1">The sequence shown here is derived from an EMBL/GenBank/DDBJ whole genome shotgun (WGS) entry which is preliminary data.</text>
</comment>
<reference evidence="1" key="1">
    <citation type="submission" date="2019-04" db="EMBL/GenBank/DDBJ databases">
        <title>Moraxella osloensis CCUG 73412, isolated from corneal scrapings as causative agent of keratitis.</title>
        <authorList>
            <person name="Connolly G."/>
            <person name="Jaen-Luchoro D."/>
            <person name="Pinyeiro-Iglesias B."/>
            <person name="Curry A."/>
            <person name="Knowles S."/>
            <person name="Moore E.R.B."/>
        </authorList>
    </citation>
    <scope>NUCLEOTIDE SEQUENCE</scope>
    <source>
        <strain evidence="1">CCUG 73412</strain>
    </source>
</reference>
<dbReference type="AlphaFoldDB" id="A0AAW6THL2"/>
<name>A0AAW6THL2_FAUOS</name>